<dbReference type="Proteomes" id="UP000256486">
    <property type="component" value="Unassembled WGS sequence"/>
</dbReference>
<keyword evidence="5 7" id="KW-1133">Transmembrane helix</keyword>
<feature type="transmembrane region" description="Helical" evidence="7">
    <location>
        <begin position="128"/>
        <end position="147"/>
    </location>
</feature>
<dbReference type="Gene3D" id="1.10.3720.10">
    <property type="entry name" value="MetI-like"/>
    <property type="match status" value="1"/>
</dbReference>
<feature type="transmembrane region" description="Helical" evidence="7">
    <location>
        <begin position="193"/>
        <end position="213"/>
    </location>
</feature>
<keyword evidence="3" id="KW-1003">Cell membrane</keyword>
<evidence type="ECO:0000313" key="9">
    <source>
        <dbReference type="EMBL" id="RFA08979.1"/>
    </source>
</evidence>
<dbReference type="RefSeq" id="WP_116414374.1">
    <property type="nucleotide sequence ID" value="NZ_NBWZ01000001.1"/>
</dbReference>
<comment type="similarity">
    <text evidence="7">Belongs to the binding-protein-dependent transport system permease family.</text>
</comment>
<comment type="caution">
    <text evidence="9">The sequence shown here is derived from an EMBL/GenBank/DDBJ whole genome shotgun (WGS) entry which is preliminary data.</text>
</comment>
<organism evidence="9 10">
    <name type="scientific">Subtercola boreus</name>
    <dbReference type="NCBI Taxonomy" id="120213"/>
    <lineage>
        <taxon>Bacteria</taxon>
        <taxon>Bacillati</taxon>
        <taxon>Actinomycetota</taxon>
        <taxon>Actinomycetes</taxon>
        <taxon>Micrococcales</taxon>
        <taxon>Microbacteriaceae</taxon>
        <taxon>Subtercola</taxon>
    </lineage>
</organism>
<evidence type="ECO:0000256" key="6">
    <source>
        <dbReference type="ARBA" id="ARBA00023136"/>
    </source>
</evidence>
<keyword evidence="4 7" id="KW-0812">Transmembrane</keyword>
<dbReference type="OrthoDB" id="5458199at2"/>
<evidence type="ECO:0000256" key="5">
    <source>
        <dbReference type="ARBA" id="ARBA00022989"/>
    </source>
</evidence>
<feature type="transmembrane region" description="Helical" evidence="7">
    <location>
        <begin position="225"/>
        <end position="247"/>
    </location>
</feature>
<keyword evidence="6 7" id="KW-0472">Membrane</keyword>
<dbReference type="InterPro" id="IPR035906">
    <property type="entry name" value="MetI-like_sf"/>
</dbReference>
<protein>
    <recommendedName>
        <fullName evidence="8">ABC transmembrane type-1 domain-containing protein</fullName>
    </recommendedName>
</protein>
<dbReference type="GO" id="GO:0005886">
    <property type="term" value="C:plasma membrane"/>
    <property type="evidence" value="ECO:0007669"/>
    <property type="project" value="UniProtKB-SubCell"/>
</dbReference>
<dbReference type="InterPro" id="IPR000515">
    <property type="entry name" value="MetI-like"/>
</dbReference>
<evidence type="ECO:0000256" key="1">
    <source>
        <dbReference type="ARBA" id="ARBA00004651"/>
    </source>
</evidence>
<proteinExistence type="inferred from homology"/>
<gene>
    <name evidence="9" type="ORF">B7R54_06900</name>
</gene>
<dbReference type="GO" id="GO:0055085">
    <property type="term" value="P:transmembrane transport"/>
    <property type="evidence" value="ECO:0007669"/>
    <property type="project" value="InterPro"/>
</dbReference>
<dbReference type="SUPFAM" id="SSF161098">
    <property type="entry name" value="MetI-like"/>
    <property type="match status" value="1"/>
</dbReference>
<keyword evidence="10" id="KW-1185">Reference proteome</keyword>
<dbReference type="CDD" id="cd06261">
    <property type="entry name" value="TM_PBP2"/>
    <property type="match status" value="1"/>
</dbReference>
<dbReference type="Pfam" id="PF00528">
    <property type="entry name" value="BPD_transp_1"/>
    <property type="match status" value="1"/>
</dbReference>
<evidence type="ECO:0000256" key="7">
    <source>
        <dbReference type="RuleBase" id="RU363032"/>
    </source>
</evidence>
<dbReference type="AlphaFoldDB" id="A0A3E0VH44"/>
<comment type="subcellular location">
    <subcellularLocation>
        <location evidence="1 7">Cell membrane</location>
        <topology evidence="1 7">Multi-pass membrane protein</topology>
    </subcellularLocation>
</comment>
<dbReference type="PANTHER" id="PTHR30151">
    <property type="entry name" value="ALKANE SULFONATE ABC TRANSPORTER-RELATED, MEMBRANE SUBUNIT"/>
    <property type="match status" value="1"/>
</dbReference>
<feature type="transmembrane region" description="Helical" evidence="7">
    <location>
        <begin position="68"/>
        <end position="89"/>
    </location>
</feature>
<evidence type="ECO:0000256" key="2">
    <source>
        <dbReference type="ARBA" id="ARBA00022448"/>
    </source>
</evidence>
<feature type="domain" description="ABC transmembrane type-1" evidence="8">
    <location>
        <begin position="62"/>
        <end position="248"/>
    </location>
</feature>
<keyword evidence="2 7" id="KW-0813">Transport</keyword>
<evidence type="ECO:0000313" key="10">
    <source>
        <dbReference type="Proteomes" id="UP000256486"/>
    </source>
</evidence>
<name>A0A3E0VH44_9MICO</name>
<dbReference type="EMBL" id="NBWZ01000001">
    <property type="protein sequence ID" value="RFA08979.1"/>
    <property type="molecule type" value="Genomic_DNA"/>
</dbReference>
<sequence length="270" mass="28749">MNALSHRSFRWLAPAAAVLAALLLWQLVTAGGLFRADQFPTMTNTMIALGKAVATPQYWAAIGATVQAWFLGLVIASALAITIGSALAFSDFAFRSAASVIEIFKAIPAIAILPLVILVMGSTLPMKVFLIAFGVFWPLVIQVIYGVRSMDPTVLDTSKALGVRGVRRFFTVVIPSASPYIATGLRIASASALILAVVSELVGGAAGIGRNILQAQNGGTSAYPVMYAYIITAGLIGIVLTGAFFLLERNVMHWHESQRNIRSNNEGVRK</sequence>
<dbReference type="PANTHER" id="PTHR30151:SF38">
    <property type="entry name" value="ALIPHATIC SULFONATES TRANSPORT PERMEASE PROTEIN SSUC-RELATED"/>
    <property type="match status" value="1"/>
</dbReference>
<evidence type="ECO:0000256" key="4">
    <source>
        <dbReference type="ARBA" id="ARBA00022692"/>
    </source>
</evidence>
<accession>A0A3E0VH44</accession>
<feature type="transmembrane region" description="Helical" evidence="7">
    <location>
        <begin position="101"/>
        <end position="122"/>
    </location>
</feature>
<evidence type="ECO:0000259" key="8">
    <source>
        <dbReference type="PROSITE" id="PS50928"/>
    </source>
</evidence>
<dbReference type="PROSITE" id="PS50928">
    <property type="entry name" value="ABC_TM1"/>
    <property type="match status" value="1"/>
</dbReference>
<evidence type="ECO:0000256" key="3">
    <source>
        <dbReference type="ARBA" id="ARBA00022475"/>
    </source>
</evidence>
<reference evidence="9 10" key="1">
    <citation type="submission" date="2017-04" db="EMBL/GenBank/DDBJ databases">
        <title>Comparative genome analysis of Subtercola boreus.</title>
        <authorList>
            <person name="Cho Y.-J."/>
            <person name="Cho A."/>
            <person name="Kim O.-S."/>
            <person name="Lee J.-I."/>
        </authorList>
    </citation>
    <scope>NUCLEOTIDE SEQUENCE [LARGE SCALE GENOMIC DNA]</scope>
    <source>
        <strain evidence="9 10">K300</strain>
    </source>
</reference>